<dbReference type="InterPro" id="IPR040632">
    <property type="entry name" value="Sulfotransfer_4"/>
</dbReference>
<keyword evidence="2" id="KW-1185">Reference proteome</keyword>
<dbReference type="PANTHER" id="PTHR36978">
    <property type="entry name" value="P-LOOP CONTAINING NUCLEOTIDE TRIPHOSPHATE HYDROLASE"/>
    <property type="match status" value="1"/>
</dbReference>
<dbReference type="Proteomes" id="UP000660729">
    <property type="component" value="Unassembled WGS sequence"/>
</dbReference>
<dbReference type="EMBL" id="JABCIY010000153">
    <property type="protein sequence ID" value="KAF7191921.1"/>
    <property type="molecule type" value="Genomic_DNA"/>
</dbReference>
<reference evidence="1" key="1">
    <citation type="submission" date="2020-04" db="EMBL/GenBank/DDBJ databases">
        <title>Draft genome resource of the tomato pathogen Pseudocercospora fuligena.</title>
        <authorList>
            <person name="Zaccaron A."/>
        </authorList>
    </citation>
    <scope>NUCLEOTIDE SEQUENCE</scope>
    <source>
        <strain evidence="1">PF001</strain>
    </source>
</reference>
<dbReference type="Gene3D" id="3.40.50.300">
    <property type="entry name" value="P-loop containing nucleotide triphosphate hydrolases"/>
    <property type="match status" value="1"/>
</dbReference>
<dbReference type="OrthoDB" id="408152at2759"/>
<proteinExistence type="predicted"/>
<name>A0A8H6RJ07_9PEZI</name>
<evidence type="ECO:0008006" key="3">
    <source>
        <dbReference type="Google" id="ProtNLM"/>
    </source>
</evidence>
<evidence type="ECO:0000313" key="2">
    <source>
        <dbReference type="Proteomes" id="UP000660729"/>
    </source>
</evidence>
<dbReference type="InterPro" id="IPR027417">
    <property type="entry name" value="P-loop_NTPase"/>
</dbReference>
<accession>A0A8H6RJ07</accession>
<gene>
    <name evidence="1" type="ORF">HII31_06731</name>
</gene>
<protein>
    <recommendedName>
        <fullName evidence="3">Sulfotransferase domain-containing protein</fullName>
    </recommendedName>
</protein>
<dbReference type="PANTHER" id="PTHR36978:SF4">
    <property type="entry name" value="P-LOOP CONTAINING NUCLEOSIDE TRIPHOSPHATE HYDROLASE PROTEIN"/>
    <property type="match status" value="1"/>
</dbReference>
<dbReference type="Pfam" id="PF17784">
    <property type="entry name" value="Sulfotransfer_4"/>
    <property type="match status" value="1"/>
</dbReference>
<sequence length="369" mass="42003">MAPSTWELFFGFNQETKRRHPHLFIDHKIDRRGARRQVPMQVLSLGMSRTGTASMQAALRILGYPTSHGFDMHENPKDAEMWLEAFETKYFNAPGPDLNTPTHWDQLLGHISATTDLPANCFGPELIKAYPNSKIILVERDIEAWFKTFENAVMTGQDHPIATKIISPLDSTGMVSKLSPVVNRGVMQGQFHSKDSTEWRKNARQVYRRHYAEIRECLKDQPERLLEYELGSGWEPLCEFLGKPVPDVPFPRINESAMHDEMLRRGCLDFDGLEYAGGLGICAMEMVEMKAWLEKTSPEKTSPQVIVDVWITMRLLLMIADKSLHPECLGTECKEQNVAIDIEVIPGFFQRLKTSPQEDDALTEKEAAL</sequence>
<comment type="caution">
    <text evidence="1">The sequence shown here is derived from an EMBL/GenBank/DDBJ whole genome shotgun (WGS) entry which is preliminary data.</text>
</comment>
<dbReference type="AlphaFoldDB" id="A0A8H6RJ07"/>
<evidence type="ECO:0000313" key="1">
    <source>
        <dbReference type="EMBL" id="KAF7191921.1"/>
    </source>
</evidence>
<dbReference type="SUPFAM" id="SSF52540">
    <property type="entry name" value="P-loop containing nucleoside triphosphate hydrolases"/>
    <property type="match status" value="1"/>
</dbReference>
<organism evidence="1 2">
    <name type="scientific">Pseudocercospora fuligena</name>
    <dbReference type="NCBI Taxonomy" id="685502"/>
    <lineage>
        <taxon>Eukaryota</taxon>
        <taxon>Fungi</taxon>
        <taxon>Dikarya</taxon>
        <taxon>Ascomycota</taxon>
        <taxon>Pezizomycotina</taxon>
        <taxon>Dothideomycetes</taxon>
        <taxon>Dothideomycetidae</taxon>
        <taxon>Mycosphaerellales</taxon>
        <taxon>Mycosphaerellaceae</taxon>
        <taxon>Pseudocercospora</taxon>
    </lineage>
</organism>